<evidence type="ECO:0000256" key="3">
    <source>
        <dbReference type="ARBA" id="ARBA00022723"/>
    </source>
</evidence>
<keyword evidence="6 7" id="KW-0411">Iron-sulfur</keyword>
<dbReference type="InterPro" id="IPR000170">
    <property type="entry name" value="High_potential_FeS_prot"/>
</dbReference>
<comment type="caution">
    <text evidence="9">The sequence shown here is derived from an EMBL/GenBank/DDBJ whole genome shotgun (WGS) entry which is preliminary data.</text>
</comment>
<dbReference type="Gene3D" id="4.10.490.10">
    <property type="entry name" value="High potential iron-sulphur protein"/>
    <property type="match status" value="1"/>
</dbReference>
<name>A0A2D0N2K7_FLAN2</name>
<sequence>MHADSSRRQFFQRLFNGSFLLVGLGLTACRGEANPADETGESKAAADCDDLSGLSEQELKLRENFGYLPKSPVADNQCSNCNLWIPNATDPSCGKCLLFKGPVYAVGHCTSWAPQT</sequence>
<comment type="function">
    <text evidence="7">Specific class of high-redox-potential 4Fe-4S ferredoxins. Functions in anaerobic electron transport in most purple and in some other photosynthetic bacteria and in at least one genus (Paracoccus) of halophilic, denitrifying bacteria.</text>
</comment>
<proteinExistence type="inferred from homology"/>
<dbReference type="GO" id="GO:0019646">
    <property type="term" value="P:aerobic electron transport chain"/>
    <property type="evidence" value="ECO:0007669"/>
    <property type="project" value="InterPro"/>
</dbReference>
<dbReference type="Proteomes" id="UP000223913">
    <property type="component" value="Unassembled WGS sequence"/>
</dbReference>
<keyword evidence="10" id="KW-1185">Reference proteome</keyword>
<evidence type="ECO:0000256" key="5">
    <source>
        <dbReference type="ARBA" id="ARBA00023004"/>
    </source>
</evidence>
<keyword evidence="1 7" id="KW-0813">Transport</keyword>
<keyword evidence="4 7" id="KW-0249">Electron transport</keyword>
<dbReference type="OrthoDB" id="671811at2"/>
<protein>
    <recommendedName>
        <fullName evidence="7">High-potential iron-sulfur protein</fullName>
        <shortName evidence="7">HiPIP</shortName>
    </recommendedName>
</protein>
<evidence type="ECO:0000256" key="7">
    <source>
        <dbReference type="RuleBase" id="RU000620"/>
    </source>
</evidence>
<evidence type="ECO:0000256" key="6">
    <source>
        <dbReference type="ARBA" id="ARBA00023014"/>
    </source>
</evidence>
<dbReference type="InterPro" id="IPR036369">
    <property type="entry name" value="HIPIP_sf"/>
</dbReference>
<keyword evidence="3 7" id="KW-0479">Metal-binding</keyword>
<evidence type="ECO:0000256" key="2">
    <source>
        <dbReference type="ARBA" id="ARBA00022485"/>
    </source>
</evidence>
<comment type="subunit">
    <text evidence="7">Homodimer.</text>
</comment>
<dbReference type="Pfam" id="PF01355">
    <property type="entry name" value="HIPIP"/>
    <property type="match status" value="1"/>
</dbReference>
<evidence type="ECO:0000256" key="1">
    <source>
        <dbReference type="ARBA" id="ARBA00022448"/>
    </source>
</evidence>
<evidence type="ECO:0000259" key="8">
    <source>
        <dbReference type="PROSITE" id="PS51373"/>
    </source>
</evidence>
<keyword evidence="2 7" id="KW-0004">4Fe-4S</keyword>
<dbReference type="SUPFAM" id="SSF57652">
    <property type="entry name" value="HIPIP (high potential iron protein)"/>
    <property type="match status" value="1"/>
</dbReference>
<evidence type="ECO:0000256" key="4">
    <source>
        <dbReference type="ARBA" id="ARBA00022982"/>
    </source>
</evidence>
<keyword evidence="5 7" id="KW-0408">Iron</keyword>
<evidence type="ECO:0000313" key="9">
    <source>
        <dbReference type="EMBL" id="PHN02369.1"/>
    </source>
</evidence>
<organism evidence="9 10">
    <name type="scientific">Flavilitoribacter nigricans (strain ATCC 23147 / DSM 23189 / NBRC 102662 / NCIMB 1420 / SS-2)</name>
    <name type="common">Lewinella nigricans</name>
    <dbReference type="NCBI Taxonomy" id="1122177"/>
    <lineage>
        <taxon>Bacteria</taxon>
        <taxon>Pseudomonadati</taxon>
        <taxon>Bacteroidota</taxon>
        <taxon>Saprospiria</taxon>
        <taxon>Saprospirales</taxon>
        <taxon>Lewinellaceae</taxon>
        <taxon>Flavilitoribacter</taxon>
    </lineage>
</organism>
<feature type="domain" description="High potential iron-sulfur proteins family profile" evidence="8">
    <location>
        <begin position="33"/>
        <end position="116"/>
    </location>
</feature>
<comment type="similarity">
    <text evidence="7">Belongs to the high-potential iron-sulfur protein (HiPIP) family.</text>
</comment>
<gene>
    <name evidence="9" type="ORF">CRP01_32510</name>
</gene>
<dbReference type="GO" id="GO:0009055">
    <property type="term" value="F:electron transfer activity"/>
    <property type="evidence" value="ECO:0007669"/>
    <property type="project" value="InterPro"/>
</dbReference>
<dbReference type="GO" id="GO:0046872">
    <property type="term" value="F:metal ion binding"/>
    <property type="evidence" value="ECO:0007669"/>
    <property type="project" value="UniProtKB-KW"/>
</dbReference>
<dbReference type="AlphaFoldDB" id="A0A2D0N2K7"/>
<dbReference type="PROSITE" id="PS51373">
    <property type="entry name" value="HIPIP"/>
    <property type="match status" value="1"/>
</dbReference>
<reference evidence="9 10" key="1">
    <citation type="submission" date="2017-10" db="EMBL/GenBank/DDBJ databases">
        <title>The draft genome sequence of Lewinella nigricans NBRC 102662.</title>
        <authorList>
            <person name="Wang K."/>
        </authorList>
    </citation>
    <scope>NUCLEOTIDE SEQUENCE [LARGE SCALE GENOMIC DNA]</scope>
    <source>
        <strain evidence="9 10">NBRC 102662</strain>
    </source>
</reference>
<dbReference type="GO" id="GO:0051539">
    <property type="term" value="F:4 iron, 4 sulfur cluster binding"/>
    <property type="evidence" value="ECO:0007669"/>
    <property type="project" value="UniProtKB-KW"/>
</dbReference>
<accession>A0A2D0N2K7</accession>
<dbReference type="PROSITE" id="PS51257">
    <property type="entry name" value="PROKAR_LIPOPROTEIN"/>
    <property type="match status" value="1"/>
</dbReference>
<evidence type="ECO:0000313" key="10">
    <source>
        <dbReference type="Proteomes" id="UP000223913"/>
    </source>
</evidence>
<dbReference type="EMBL" id="PDUD01000041">
    <property type="protein sequence ID" value="PHN02369.1"/>
    <property type="molecule type" value="Genomic_DNA"/>
</dbReference>
<dbReference type="RefSeq" id="WP_099154253.1">
    <property type="nucleotide sequence ID" value="NZ_PDUD01000041.1"/>
</dbReference>